<evidence type="ECO:0000256" key="4">
    <source>
        <dbReference type="ARBA" id="ARBA00023015"/>
    </source>
</evidence>
<feature type="compositionally biased region" description="Low complexity" evidence="12">
    <location>
        <begin position="447"/>
        <end position="460"/>
    </location>
</feature>
<dbReference type="FunFam" id="1.10.20.10:FF:000110">
    <property type="entry name" value="Nuclear factor Y, subunit B1"/>
    <property type="match status" value="1"/>
</dbReference>
<evidence type="ECO:0000256" key="6">
    <source>
        <dbReference type="ARBA" id="ARBA00023159"/>
    </source>
</evidence>
<dbReference type="Pfam" id="PF00808">
    <property type="entry name" value="CBFD_NFYB_HMF"/>
    <property type="match status" value="1"/>
</dbReference>
<feature type="region of interest" description="Disordered" evidence="12">
    <location>
        <begin position="343"/>
        <end position="367"/>
    </location>
</feature>
<proteinExistence type="inferred from homology"/>
<dbReference type="Gene3D" id="1.10.20.10">
    <property type="entry name" value="Histone, subunit A"/>
    <property type="match status" value="1"/>
</dbReference>
<dbReference type="SUPFAM" id="SSF47113">
    <property type="entry name" value="Histone-fold"/>
    <property type="match status" value="1"/>
</dbReference>
<dbReference type="PROSITE" id="PS00685">
    <property type="entry name" value="NFYB_HAP3"/>
    <property type="match status" value="1"/>
</dbReference>
<reference evidence="14 15" key="1">
    <citation type="submission" date="2020-02" db="EMBL/GenBank/DDBJ databases">
        <authorList>
            <person name="Ferguson B K."/>
        </authorList>
    </citation>
    <scope>NUCLEOTIDE SEQUENCE [LARGE SCALE GENOMIC DNA]</scope>
</reference>
<evidence type="ECO:0000256" key="11">
    <source>
        <dbReference type="ARBA" id="ARBA00031126"/>
    </source>
</evidence>
<dbReference type="PANTHER" id="PTHR11064">
    <property type="entry name" value="CCAAT-BINDING TRANSCRIPTION FACTOR-RELATED"/>
    <property type="match status" value="1"/>
</dbReference>
<feature type="region of interest" description="Disordered" evidence="12">
    <location>
        <begin position="478"/>
        <end position="512"/>
    </location>
</feature>
<evidence type="ECO:0000313" key="14">
    <source>
        <dbReference type="EMBL" id="CAB0035995.1"/>
    </source>
</evidence>
<dbReference type="GO" id="GO:0000978">
    <property type="term" value="F:RNA polymerase II cis-regulatory region sequence-specific DNA binding"/>
    <property type="evidence" value="ECO:0007669"/>
    <property type="project" value="TreeGrafter"/>
</dbReference>
<evidence type="ECO:0000256" key="3">
    <source>
        <dbReference type="ARBA" id="ARBA00015277"/>
    </source>
</evidence>
<keyword evidence="15" id="KW-1185">Reference proteome</keyword>
<dbReference type="InterPro" id="IPR003956">
    <property type="entry name" value="Transcrpt_fac_NFYB/HAP3_CS"/>
</dbReference>
<dbReference type="GO" id="GO:0016602">
    <property type="term" value="C:CCAAT-binding factor complex"/>
    <property type="evidence" value="ECO:0007669"/>
    <property type="project" value="InterPro"/>
</dbReference>
<evidence type="ECO:0000259" key="13">
    <source>
        <dbReference type="Pfam" id="PF00808"/>
    </source>
</evidence>
<dbReference type="InterPro" id="IPR003958">
    <property type="entry name" value="CBFA_NFYB_domain"/>
</dbReference>
<dbReference type="CDD" id="cd22907">
    <property type="entry name" value="HFD_NFYB"/>
    <property type="match status" value="1"/>
</dbReference>
<gene>
    <name evidence="14" type="ORF">TBRA_LOCUS7878</name>
</gene>
<dbReference type="OrthoDB" id="386949at2759"/>
<evidence type="ECO:0000256" key="10">
    <source>
        <dbReference type="ARBA" id="ARBA00029965"/>
    </source>
</evidence>
<keyword evidence="7" id="KW-0804">Transcription</keyword>
<evidence type="ECO:0000256" key="9">
    <source>
        <dbReference type="ARBA" id="ARBA00025263"/>
    </source>
</evidence>
<dbReference type="PRINTS" id="PR00615">
    <property type="entry name" value="CCAATSUBUNTA"/>
</dbReference>
<evidence type="ECO:0000256" key="8">
    <source>
        <dbReference type="ARBA" id="ARBA00023242"/>
    </source>
</evidence>
<accession>A0A6H5IKN0</accession>
<dbReference type="InterPro" id="IPR027113">
    <property type="entry name" value="Transc_fact_NFYB/HAP3"/>
</dbReference>
<dbReference type="GO" id="GO:0001228">
    <property type="term" value="F:DNA-binding transcription activator activity, RNA polymerase II-specific"/>
    <property type="evidence" value="ECO:0007669"/>
    <property type="project" value="InterPro"/>
</dbReference>
<dbReference type="PANTHER" id="PTHR11064:SF9">
    <property type="entry name" value="NUCLEAR TRANSCRIPTION FACTOR Y SUBUNIT BETA"/>
    <property type="match status" value="1"/>
</dbReference>
<dbReference type="Proteomes" id="UP000479190">
    <property type="component" value="Unassembled WGS sequence"/>
</dbReference>
<evidence type="ECO:0000256" key="12">
    <source>
        <dbReference type="SAM" id="MobiDB-lite"/>
    </source>
</evidence>
<keyword evidence="4" id="KW-0805">Transcription regulation</keyword>
<evidence type="ECO:0000256" key="5">
    <source>
        <dbReference type="ARBA" id="ARBA00023125"/>
    </source>
</evidence>
<dbReference type="InterPro" id="IPR009072">
    <property type="entry name" value="Histone-fold"/>
</dbReference>
<feature type="domain" description="Transcription factor CBF/NF-Y/archaeal histone" evidence="13">
    <location>
        <begin position="517"/>
        <end position="581"/>
    </location>
</feature>
<comment type="function">
    <text evidence="9">Component of the sequence-specific heterotrimeric transcription factor (NF-Y) which specifically recognizes a 5'-CCAAT-3' box motif found in the promoters of its target genes. NF-Y can function as both an activator and a repressor, depending on its interacting cofactors.</text>
</comment>
<evidence type="ECO:0000256" key="1">
    <source>
        <dbReference type="ARBA" id="ARBA00004123"/>
    </source>
</evidence>
<evidence type="ECO:0000256" key="7">
    <source>
        <dbReference type="ARBA" id="ARBA00023163"/>
    </source>
</evidence>
<evidence type="ECO:0000256" key="2">
    <source>
        <dbReference type="ARBA" id="ARBA00009053"/>
    </source>
</evidence>
<organism evidence="14 15">
    <name type="scientific">Trichogramma brassicae</name>
    <dbReference type="NCBI Taxonomy" id="86971"/>
    <lineage>
        <taxon>Eukaryota</taxon>
        <taxon>Metazoa</taxon>
        <taxon>Ecdysozoa</taxon>
        <taxon>Arthropoda</taxon>
        <taxon>Hexapoda</taxon>
        <taxon>Insecta</taxon>
        <taxon>Pterygota</taxon>
        <taxon>Neoptera</taxon>
        <taxon>Endopterygota</taxon>
        <taxon>Hymenoptera</taxon>
        <taxon>Apocrita</taxon>
        <taxon>Proctotrupomorpha</taxon>
        <taxon>Chalcidoidea</taxon>
        <taxon>Trichogrammatidae</taxon>
        <taxon>Trichogramma</taxon>
    </lineage>
</organism>
<dbReference type="GO" id="GO:0046982">
    <property type="term" value="F:protein heterodimerization activity"/>
    <property type="evidence" value="ECO:0007669"/>
    <property type="project" value="InterPro"/>
</dbReference>
<keyword evidence="6" id="KW-0010">Activator</keyword>
<name>A0A6H5IKN0_9HYME</name>
<keyword evidence="5" id="KW-0238">DNA-binding</keyword>
<comment type="similarity">
    <text evidence="2">Belongs to the NFYB/HAP3 subunit family.</text>
</comment>
<sequence length="619" mass="71283">MKFFAERHFFPTPEDLDDRWLNGDEEKAEQVKQIMVIPGLSLYDLMQLRPEVAKKLVTHLNCYNFSQRRFLWYDNLRYRTRSCLVRVCETMSRGFFKKWALDPFMELIHYRLPILCCDMILDQLTNEELYHICLAVAPGQTQHNEACAPYRFEREQGMLLLGLGQQPELLEITIARNITVYRKDRGARRKMNGNLCTHRGGSRTMTCACTSRSSAYIGCDLFYEKLPKVYLNLTTKKKNYWTKIFTVPILFLKLFAVRFTYHEMAVFWLQSSPEEREFVKKHIQRSNLISGIIGDYTFDHVLHHCFNVNRHIKRRTTTTTTTTTTSLIRRHWKRIFANNRARATATAATTQQQQQQQQHPAASSAAAAAAAAAHTSFKMRLIFVTRRVQGVVRANRQREIYRCRRGRRTAKSKPRARAALVVEDDRTRNSKKYLYEARRSSRPPIASMENSGESGEDSGSLGTAAFLAGNNISSGYIIHSDDMEDDPENTDDSNHASDHLHGGHSGGGGTLREQDRFLPIANVAKIMKRAIPDAGKIAKDARECVQECVSEFISFITSEASDRCHMEKRKTINGEDILFAMTTLGFDNYVEPLKLYLQNHKTDKEIILALYDYRESFVY</sequence>
<protein>
    <recommendedName>
        <fullName evidence="3">Nuclear transcription factor Y subunit beta</fullName>
    </recommendedName>
    <alternativeName>
        <fullName evidence="10">CAAT box DNA-binding protein subunit B</fullName>
    </alternativeName>
    <alternativeName>
        <fullName evidence="11">Nuclear transcription factor Y subunit B</fullName>
    </alternativeName>
</protein>
<dbReference type="EMBL" id="CADCXV010000806">
    <property type="protein sequence ID" value="CAB0035995.1"/>
    <property type="molecule type" value="Genomic_DNA"/>
</dbReference>
<comment type="subcellular location">
    <subcellularLocation>
        <location evidence="1">Nucleus</location>
    </subcellularLocation>
</comment>
<keyword evidence="8" id="KW-0539">Nucleus</keyword>
<feature type="compositionally biased region" description="Basic and acidic residues" evidence="12">
    <location>
        <begin position="492"/>
        <end position="501"/>
    </location>
</feature>
<evidence type="ECO:0000313" key="15">
    <source>
        <dbReference type="Proteomes" id="UP000479190"/>
    </source>
</evidence>
<feature type="compositionally biased region" description="Acidic residues" evidence="12">
    <location>
        <begin position="482"/>
        <end position="491"/>
    </location>
</feature>
<dbReference type="AlphaFoldDB" id="A0A6H5IKN0"/>
<feature type="region of interest" description="Disordered" evidence="12">
    <location>
        <begin position="436"/>
        <end position="462"/>
    </location>
</feature>